<feature type="compositionally biased region" description="Polar residues" evidence="2">
    <location>
        <begin position="40"/>
        <end position="69"/>
    </location>
</feature>
<feature type="compositionally biased region" description="Basic and acidic residues" evidence="2">
    <location>
        <begin position="1"/>
        <end position="25"/>
    </location>
</feature>
<gene>
    <name evidence="3" type="ORF">MENT_LOCUS27866</name>
</gene>
<dbReference type="AlphaFoldDB" id="A0A6V7VMA8"/>
<comment type="similarity">
    <text evidence="1">Belongs to the TCP11 family.</text>
</comment>
<protein>
    <submittedName>
        <fullName evidence="3">Uncharacterized protein</fullName>
    </submittedName>
</protein>
<dbReference type="PANTHER" id="PTHR12832:SF11">
    <property type="entry name" value="LD23868P"/>
    <property type="match status" value="1"/>
</dbReference>
<dbReference type="Proteomes" id="UP000580250">
    <property type="component" value="Unassembled WGS sequence"/>
</dbReference>
<dbReference type="EMBL" id="CAJEWN010000268">
    <property type="protein sequence ID" value="CAD2176095.1"/>
    <property type="molecule type" value="Genomic_DNA"/>
</dbReference>
<organism evidence="3 4">
    <name type="scientific">Meloidogyne enterolobii</name>
    <name type="common">Root-knot nematode worm</name>
    <name type="synonym">Meloidogyne mayaguensis</name>
    <dbReference type="NCBI Taxonomy" id="390850"/>
    <lineage>
        <taxon>Eukaryota</taxon>
        <taxon>Metazoa</taxon>
        <taxon>Ecdysozoa</taxon>
        <taxon>Nematoda</taxon>
        <taxon>Chromadorea</taxon>
        <taxon>Rhabditida</taxon>
        <taxon>Tylenchina</taxon>
        <taxon>Tylenchomorpha</taxon>
        <taxon>Tylenchoidea</taxon>
        <taxon>Meloidogynidae</taxon>
        <taxon>Meloidogyninae</taxon>
        <taxon>Meloidogyne</taxon>
    </lineage>
</organism>
<dbReference type="OrthoDB" id="276323at2759"/>
<reference evidence="3 4" key="1">
    <citation type="submission" date="2020-08" db="EMBL/GenBank/DDBJ databases">
        <authorList>
            <person name="Koutsovoulos G."/>
            <person name="Danchin GJ E."/>
        </authorList>
    </citation>
    <scope>NUCLEOTIDE SEQUENCE [LARGE SCALE GENOMIC DNA]</scope>
</reference>
<evidence type="ECO:0000256" key="2">
    <source>
        <dbReference type="SAM" id="MobiDB-lite"/>
    </source>
</evidence>
<accession>A0A6V7VMA8</accession>
<dbReference type="GO" id="GO:0007165">
    <property type="term" value="P:signal transduction"/>
    <property type="evidence" value="ECO:0007669"/>
    <property type="project" value="TreeGrafter"/>
</dbReference>
<evidence type="ECO:0000313" key="4">
    <source>
        <dbReference type="Proteomes" id="UP000580250"/>
    </source>
</evidence>
<evidence type="ECO:0000256" key="1">
    <source>
        <dbReference type="ARBA" id="ARBA00010954"/>
    </source>
</evidence>
<sequence length="531" mass="61551">MPFKEDNKNNNDAGQNERNEDDKLNNETFTDSPEKKRQKQGSPQLNEDSPQCSTSQKISENKNDGNNIPNWVAGSSPAKYLSLDELIKVHDSIEKMAIVHQIAVNPLCKVEDLRRQCPHSKLHETVKNDMQKAFWDLLREDLSKNPPDKKNAFSLIVDLKNMITEHLESANLLNALSAVNEALDFEHLQNLFDKNALNLNEILGTILSVLERLCAPIRDELVIKLRSTEDTIELFKGIFELVELMKMDMANFALSQNRQLITSQSAKIEFEEFMKIYEMDKSVANNIRQWLCTLLKEFLKEKYLNIKEEKKSICLSHSDINELILKFYLELLISFSTKSIYSSFQFPETIKMDEKRIEELKNKLLQLELLSSSLFASINLAGRLAIESKQLFKIKLKNELIILLNDLNFINCSERLENIAIQCCKHCEKEFGENFGWNEERSKMLKQQILNFVNPEEPVRKIAMTRICDFIRQVLKQSGDPLKIPPGMSTFQTELASFTSRYYAIVMHNWNTFGRFYAQILDEECNKLLEK</sequence>
<proteinExistence type="inferred from homology"/>
<dbReference type="InterPro" id="IPR008862">
    <property type="entry name" value="Tcp11"/>
</dbReference>
<feature type="region of interest" description="Disordered" evidence="2">
    <location>
        <begin position="1"/>
        <end position="70"/>
    </location>
</feature>
<dbReference type="PANTHER" id="PTHR12832">
    <property type="entry name" value="TESTIS-SPECIFIC PROTEIN PBS13 T-COMPLEX 11"/>
    <property type="match status" value="1"/>
</dbReference>
<dbReference type="Pfam" id="PF05794">
    <property type="entry name" value="Tcp11"/>
    <property type="match status" value="1"/>
</dbReference>
<comment type="caution">
    <text evidence="3">The sequence shown here is derived from an EMBL/GenBank/DDBJ whole genome shotgun (WGS) entry which is preliminary data.</text>
</comment>
<evidence type="ECO:0000313" key="3">
    <source>
        <dbReference type="EMBL" id="CAD2176095.1"/>
    </source>
</evidence>
<name>A0A6V7VMA8_MELEN</name>